<name>A0A1X2A664_9MYCO</name>
<dbReference type="Gene3D" id="1.20.120.450">
    <property type="entry name" value="dinb family like domain"/>
    <property type="match status" value="1"/>
</dbReference>
<organism evidence="1 2">
    <name type="scientific">Mycobacterium paraense</name>
    <dbReference type="NCBI Taxonomy" id="767916"/>
    <lineage>
        <taxon>Bacteria</taxon>
        <taxon>Bacillati</taxon>
        <taxon>Actinomycetota</taxon>
        <taxon>Actinomycetes</taxon>
        <taxon>Mycobacteriales</taxon>
        <taxon>Mycobacteriaceae</taxon>
        <taxon>Mycobacterium</taxon>
        <taxon>Mycobacterium simiae complex</taxon>
    </lineage>
</organism>
<dbReference type="EMBL" id="LQPN01000063">
    <property type="protein sequence ID" value="ORW41638.1"/>
    <property type="molecule type" value="Genomic_DNA"/>
</dbReference>
<dbReference type="RefSeq" id="WP_085245768.1">
    <property type="nucleotide sequence ID" value="NZ_LQPN01000063.1"/>
</dbReference>
<dbReference type="SUPFAM" id="SSF109854">
    <property type="entry name" value="DinB/YfiT-like putative metalloenzymes"/>
    <property type="match status" value="1"/>
</dbReference>
<dbReference type="OrthoDB" id="5178565at2"/>
<gene>
    <name evidence="1" type="ORF">AWB90_20260</name>
</gene>
<accession>A0A1X2A664</accession>
<evidence type="ECO:0000313" key="1">
    <source>
        <dbReference type="EMBL" id="ORW41638.1"/>
    </source>
</evidence>
<dbReference type="InterPro" id="IPR034660">
    <property type="entry name" value="DinB/YfiT-like"/>
</dbReference>
<dbReference type="AlphaFoldDB" id="A0A1X2A664"/>
<proteinExistence type="predicted"/>
<protein>
    <recommendedName>
        <fullName evidence="3">Mycothiol-dependent maleylpyruvate isomerase metal-binding domain-containing protein</fullName>
    </recommendedName>
</protein>
<reference evidence="1 2" key="1">
    <citation type="journal article" date="2015" name="Emerg. Microbes Infect.">
        <title>Characterization of 17 strains belonging to the Mycobacterium simiae complex and description of Mycobacterium paraense sp. nov.</title>
        <authorList>
            <person name="Fusco da Costa A.R."/>
            <person name="Fedrizzi T."/>
            <person name="Lopes M.L."/>
            <person name="Pecorari M."/>
            <person name="Oliveira da Costa W.L."/>
            <person name="Giacobazzi E."/>
            <person name="da Costa Bahia J.R."/>
            <person name="De Sanctis V."/>
            <person name="Batista Lima K.V."/>
            <person name="Bertorelli R."/>
            <person name="Grottola A."/>
            <person name="Fabio A."/>
            <person name="Mariottini A."/>
            <person name="Ferretti P."/>
            <person name="Di Leva F."/>
            <person name="Fregni Serpini G."/>
            <person name="Tagliazucchi S."/>
            <person name="Rumpianesi F."/>
            <person name="Jousson O."/>
            <person name="Segata N."/>
            <person name="Tortoli E."/>
        </authorList>
    </citation>
    <scope>NUCLEOTIDE SEQUENCE [LARGE SCALE GENOMIC DNA]</scope>
    <source>
        <strain evidence="1 2">IEC33</strain>
    </source>
</reference>
<evidence type="ECO:0000313" key="2">
    <source>
        <dbReference type="Proteomes" id="UP000193285"/>
    </source>
</evidence>
<comment type="caution">
    <text evidence="1">The sequence shown here is derived from an EMBL/GenBank/DDBJ whole genome shotgun (WGS) entry which is preliminary data.</text>
</comment>
<evidence type="ECO:0008006" key="3">
    <source>
        <dbReference type="Google" id="ProtNLM"/>
    </source>
</evidence>
<sequence>MNSLSGAIGTRTPDDQAAALRGESPAALASRLRTATDSLARLAAAFDDAAWSAPSPVPGFTVGQGVHSLLHDAYVHGDDVRAAPDRPFDAGPGLRASLDFVLGALLRDEAAAADPAVGRLADVSSADFERQTGMAAHDFLLAATGRSDPLRLGLPKCVNIFR</sequence>
<dbReference type="Proteomes" id="UP000193285">
    <property type="component" value="Unassembled WGS sequence"/>
</dbReference>